<dbReference type="AlphaFoldDB" id="A0AAV4X4R3"/>
<keyword evidence="3" id="KW-1185">Reference proteome</keyword>
<gene>
    <name evidence="2" type="ORF">CDAR_438591</name>
</gene>
<accession>A0AAV4X4R3</accession>
<evidence type="ECO:0000256" key="1">
    <source>
        <dbReference type="SAM" id="MobiDB-lite"/>
    </source>
</evidence>
<protein>
    <submittedName>
        <fullName evidence="2">Uncharacterized protein</fullName>
    </submittedName>
</protein>
<comment type="caution">
    <text evidence="2">The sequence shown here is derived from an EMBL/GenBank/DDBJ whole genome shotgun (WGS) entry which is preliminary data.</text>
</comment>
<proteinExistence type="predicted"/>
<name>A0AAV4X4R3_9ARAC</name>
<evidence type="ECO:0000313" key="3">
    <source>
        <dbReference type="Proteomes" id="UP001054837"/>
    </source>
</evidence>
<feature type="region of interest" description="Disordered" evidence="1">
    <location>
        <begin position="83"/>
        <end position="123"/>
    </location>
</feature>
<dbReference type="EMBL" id="BPLQ01015526">
    <property type="protein sequence ID" value="GIY88773.1"/>
    <property type="molecule type" value="Genomic_DNA"/>
</dbReference>
<dbReference type="Proteomes" id="UP001054837">
    <property type="component" value="Unassembled WGS sequence"/>
</dbReference>
<organism evidence="2 3">
    <name type="scientific">Caerostris darwini</name>
    <dbReference type="NCBI Taxonomy" id="1538125"/>
    <lineage>
        <taxon>Eukaryota</taxon>
        <taxon>Metazoa</taxon>
        <taxon>Ecdysozoa</taxon>
        <taxon>Arthropoda</taxon>
        <taxon>Chelicerata</taxon>
        <taxon>Arachnida</taxon>
        <taxon>Araneae</taxon>
        <taxon>Araneomorphae</taxon>
        <taxon>Entelegynae</taxon>
        <taxon>Araneoidea</taxon>
        <taxon>Araneidae</taxon>
        <taxon>Caerostris</taxon>
    </lineage>
</organism>
<reference evidence="2 3" key="1">
    <citation type="submission" date="2021-06" db="EMBL/GenBank/DDBJ databases">
        <title>Caerostris darwini draft genome.</title>
        <authorList>
            <person name="Kono N."/>
            <person name="Arakawa K."/>
        </authorList>
    </citation>
    <scope>NUCLEOTIDE SEQUENCE [LARGE SCALE GENOMIC DNA]</scope>
</reference>
<sequence>MTFAIRKPRSCGVSCPSLCTVGPLVPDPSDRGWLVKLHFYAHKQHSSIQIFGCFRKSSPVSYFWISGYGRLVEDGVVNPLPDLQPGQGSPFQMSGLGDPVGRRSGMRGHLGEKKSLTPVSNEC</sequence>
<evidence type="ECO:0000313" key="2">
    <source>
        <dbReference type="EMBL" id="GIY88773.1"/>
    </source>
</evidence>